<accession>A0ABV2SC24</accession>
<dbReference type="Proteomes" id="UP001549366">
    <property type="component" value="Unassembled WGS sequence"/>
</dbReference>
<name>A0ABV2SC24_9GAMM</name>
<reference evidence="1 2" key="1">
    <citation type="submission" date="2024-06" db="EMBL/GenBank/DDBJ databases">
        <title>Genomic Encyclopedia of Type Strains, Phase V (KMG-V): Genome sequencing to study the core and pangenomes of soil and plant-associated prokaryotes.</title>
        <authorList>
            <person name="Whitman W."/>
        </authorList>
    </citation>
    <scope>NUCLEOTIDE SEQUENCE [LARGE SCALE GENOMIC DNA]</scope>
    <source>
        <strain evidence="1 2">NE40</strain>
    </source>
</reference>
<dbReference type="EMBL" id="JBEWTB010000002">
    <property type="protein sequence ID" value="MET4755313.1"/>
    <property type="molecule type" value="Genomic_DNA"/>
</dbReference>
<keyword evidence="2" id="KW-1185">Reference proteome</keyword>
<gene>
    <name evidence="1" type="ORF">V5J35_000505</name>
</gene>
<sequence length="43" mass="4984">MKGKSAEVGMNVISTRWWCIEEVYHCHGFELWRATGNLCEPTL</sequence>
<evidence type="ECO:0000313" key="2">
    <source>
        <dbReference type="Proteomes" id="UP001549366"/>
    </source>
</evidence>
<protein>
    <submittedName>
        <fullName evidence="1">Uncharacterized protein</fullName>
    </submittedName>
</protein>
<proteinExistence type="predicted"/>
<comment type="caution">
    <text evidence="1">The sequence shown here is derived from an EMBL/GenBank/DDBJ whole genome shotgun (WGS) entry which is preliminary data.</text>
</comment>
<organism evidence="1 2">
    <name type="scientific">Endozoicomonas lisbonensis</name>
    <dbReference type="NCBI Taxonomy" id="3120522"/>
    <lineage>
        <taxon>Bacteria</taxon>
        <taxon>Pseudomonadati</taxon>
        <taxon>Pseudomonadota</taxon>
        <taxon>Gammaproteobacteria</taxon>
        <taxon>Oceanospirillales</taxon>
        <taxon>Endozoicomonadaceae</taxon>
        <taxon>Endozoicomonas</taxon>
    </lineage>
</organism>
<evidence type="ECO:0000313" key="1">
    <source>
        <dbReference type="EMBL" id="MET4755313.1"/>
    </source>
</evidence>